<evidence type="ECO:0000313" key="2">
    <source>
        <dbReference type="EMBL" id="EXF83367.1"/>
    </source>
</evidence>
<dbReference type="Proteomes" id="UP000020467">
    <property type="component" value="Unassembled WGS sequence"/>
</dbReference>
<dbReference type="HOGENOM" id="CLU_2084671_0_0_1"/>
<dbReference type="AlphaFoldDB" id="A0A010QT74"/>
<proteinExistence type="predicted"/>
<comment type="caution">
    <text evidence="2">The sequence shown here is derived from an EMBL/GenBank/DDBJ whole genome shotgun (WGS) entry which is preliminary data.</text>
</comment>
<dbReference type="KEGG" id="cfj:CFIO01_10672"/>
<accession>A0A010QT74</accession>
<protein>
    <submittedName>
        <fullName evidence="2">Uncharacterized protein</fullName>
    </submittedName>
</protein>
<keyword evidence="3" id="KW-1185">Reference proteome</keyword>
<name>A0A010QT74_9PEZI</name>
<reference evidence="2 3" key="1">
    <citation type="submission" date="2014-02" db="EMBL/GenBank/DDBJ databases">
        <title>The genome sequence of Colletotrichum fioriniae PJ7.</title>
        <authorList>
            <person name="Baroncelli R."/>
            <person name="Thon M.R."/>
        </authorList>
    </citation>
    <scope>NUCLEOTIDE SEQUENCE [LARGE SCALE GENOMIC DNA]</scope>
    <source>
        <strain evidence="2 3">PJ7</strain>
    </source>
</reference>
<organism evidence="2 3">
    <name type="scientific">Colletotrichum fioriniae PJ7</name>
    <dbReference type="NCBI Taxonomy" id="1445577"/>
    <lineage>
        <taxon>Eukaryota</taxon>
        <taxon>Fungi</taxon>
        <taxon>Dikarya</taxon>
        <taxon>Ascomycota</taxon>
        <taxon>Pezizomycotina</taxon>
        <taxon>Sordariomycetes</taxon>
        <taxon>Hypocreomycetidae</taxon>
        <taxon>Glomerellales</taxon>
        <taxon>Glomerellaceae</taxon>
        <taxon>Colletotrichum</taxon>
        <taxon>Colletotrichum acutatum species complex</taxon>
    </lineage>
</organism>
<feature type="region of interest" description="Disordered" evidence="1">
    <location>
        <begin position="1"/>
        <end position="23"/>
    </location>
</feature>
<evidence type="ECO:0000313" key="3">
    <source>
        <dbReference type="Proteomes" id="UP000020467"/>
    </source>
</evidence>
<sequence length="117" mass="12849">MSLSRRRTRMSPTTRLSVPVPQQSSIKMQSHPALYASVSVPRTHWSVFTPAKSSVRISPAALPFPVPEAASSPSLASSRVRSRYLRSGCSGVHIPDILFLSHRTSFSGRRLLRFSGS</sequence>
<gene>
    <name evidence="2" type="ORF">CFIO01_10672</name>
</gene>
<evidence type="ECO:0000256" key="1">
    <source>
        <dbReference type="SAM" id="MobiDB-lite"/>
    </source>
</evidence>
<dbReference type="EMBL" id="JARH01000250">
    <property type="protein sequence ID" value="EXF83367.1"/>
    <property type="molecule type" value="Genomic_DNA"/>
</dbReference>